<comment type="similarity">
    <text evidence="1 4">Belongs to the glycerate kinase type-1 family.</text>
</comment>
<keyword evidence="3 4" id="KW-0418">Kinase</keyword>
<keyword evidence="2 4" id="KW-0808">Transferase</keyword>
<name>A0A2T0PZW1_9ACTN</name>
<gene>
    <name evidence="5" type="ORF">CLV72_10692</name>
</gene>
<proteinExistence type="inferred from homology"/>
<comment type="caution">
    <text evidence="5">The sequence shown here is derived from an EMBL/GenBank/DDBJ whole genome shotgun (WGS) entry which is preliminary data.</text>
</comment>
<dbReference type="AlphaFoldDB" id="A0A2T0PZW1"/>
<evidence type="ECO:0000256" key="2">
    <source>
        <dbReference type="ARBA" id="ARBA00022679"/>
    </source>
</evidence>
<sequence length="385" mass="38275">MHSRTPGGPPSGVGRQTGGVRIVIAPDKFAGTLTALEAARAVAEGWRGADPGADTRLLPLSDGGPGFVEVMTTASAEPVTRALTVRGPLGEPVEAAWVEAGGTAYIESAQACGLHLVPANRRDPGVTTSHGVGELIADALGHGLRRVVVGLGGSATNDGGAGLLAALGAEPAEGLRRGGAALPALDRVDTAAARERLAGVSLVAATDVDNPLLGPEGASAVFGPQKGADEEQVRRLDAALAAFADRTDPGGLRERPGSGAAGGLGYALLLLGGEVVSGISTVLDAVDLDGHLDGADVVVTGEGSFDGQSLRGKLPYGVAQAARARGVPCLVLAGRVQVDAAEAAAAGIAGTYALVDSAGSVEAAMADSAGELRRLARSVAEGWRR</sequence>
<dbReference type="EMBL" id="PVZC01000006">
    <property type="protein sequence ID" value="PRX97056.1"/>
    <property type="molecule type" value="Genomic_DNA"/>
</dbReference>
<reference evidence="5 6" key="1">
    <citation type="submission" date="2018-03" db="EMBL/GenBank/DDBJ databases">
        <title>Genomic Encyclopedia of Archaeal and Bacterial Type Strains, Phase II (KMG-II): from individual species to whole genera.</title>
        <authorList>
            <person name="Goeker M."/>
        </authorList>
    </citation>
    <scope>NUCLEOTIDE SEQUENCE [LARGE SCALE GENOMIC DNA]</scope>
    <source>
        <strain evidence="5 6">DSM 45601</strain>
    </source>
</reference>
<dbReference type="GO" id="GO:0008887">
    <property type="term" value="F:glycerate kinase activity"/>
    <property type="evidence" value="ECO:0007669"/>
    <property type="project" value="UniProtKB-UniRule"/>
</dbReference>
<evidence type="ECO:0000313" key="6">
    <source>
        <dbReference type="Proteomes" id="UP000237846"/>
    </source>
</evidence>
<dbReference type="PANTHER" id="PTHR21599:SF0">
    <property type="entry name" value="GLYCERATE KINASE"/>
    <property type="match status" value="1"/>
</dbReference>
<dbReference type="Proteomes" id="UP000237846">
    <property type="component" value="Unassembled WGS sequence"/>
</dbReference>
<keyword evidence="6" id="KW-1185">Reference proteome</keyword>
<dbReference type="InterPro" id="IPR036129">
    <property type="entry name" value="Glycerate_kinase_sf"/>
</dbReference>
<dbReference type="GO" id="GO:0031388">
    <property type="term" value="P:organic acid phosphorylation"/>
    <property type="evidence" value="ECO:0007669"/>
    <property type="project" value="UniProtKB-UniRule"/>
</dbReference>
<dbReference type="InterPro" id="IPR018197">
    <property type="entry name" value="Glycerate_kinase_RE-like"/>
</dbReference>
<dbReference type="Pfam" id="PF02595">
    <property type="entry name" value="Gly_kinase"/>
    <property type="match status" value="1"/>
</dbReference>
<dbReference type="NCBIfam" id="TIGR00045">
    <property type="entry name" value="glycerate kinase"/>
    <property type="match status" value="1"/>
</dbReference>
<organism evidence="5 6">
    <name type="scientific">Allonocardiopsis opalescens</name>
    <dbReference type="NCBI Taxonomy" id="1144618"/>
    <lineage>
        <taxon>Bacteria</taxon>
        <taxon>Bacillati</taxon>
        <taxon>Actinomycetota</taxon>
        <taxon>Actinomycetes</taxon>
        <taxon>Streptosporangiales</taxon>
        <taxon>Allonocardiopsis</taxon>
    </lineage>
</organism>
<evidence type="ECO:0000256" key="1">
    <source>
        <dbReference type="ARBA" id="ARBA00006284"/>
    </source>
</evidence>
<dbReference type="SUPFAM" id="SSF110738">
    <property type="entry name" value="Glycerate kinase I"/>
    <property type="match status" value="1"/>
</dbReference>
<dbReference type="InterPro" id="IPR004381">
    <property type="entry name" value="Glycerate_kinase"/>
</dbReference>
<protein>
    <submittedName>
        <fullName evidence="5">Glycerate kinase</fullName>
    </submittedName>
</protein>
<evidence type="ECO:0000256" key="3">
    <source>
        <dbReference type="ARBA" id="ARBA00022777"/>
    </source>
</evidence>
<dbReference type="Gene3D" id="3.40.50.10350">
    <property type="entry name" value="Glycerate kinase, domain 1"/>
    <property type="match status" value="1"/>
</dbReference>
<evidence type="ECO:0000313" key="5">
    <source>
        <dbReference type="EMBL" id="PRX97056.1"/>
    </source>
</evidence>
<dbReference type="InterPro" id="IPR018193">
    <property type="entry name" value="Glyc_kinase_flavodox-like_fold"/>
</dbReference>
<dbReference type="Gene3D" id="3.90.1510.10">
    <property type="entry name" value="Glycerate kinase, domain 2"/>
    <property type="match status" value="1"/>
</dbReference>
<evidence type="ECO:0000256" key="4">
    <source>
        <dbReference type="PIRNR" id="PIRNR006078"/>
    </source>
</evidence>
<dbReference type="PIRSF" id="PIRSF006078">
    <property type="entry name" value="GlxK"/>
    <property type="match status" value="1"/>
</dbReference>
<accession>A0A2T0PZW1</accession>
<dbReference type="PANTHER" id="PTHR21599">
    <property type="entry name" value="GLYCERATE KINASE"/>
    <property type="match status" value="1"/>
</dbReference>